<feature type="chain" id="PRO_5002043797" evidence="2">
    <location>
        <begin position="26"/>
        <end position="68"/>
    </location>
</feature>
<feature type="transmembrane region" description="Helical" evidence="1">
    <location>
        <begin position="41"/>
        <end position="61"/>
    </location>
</feature>
<dbReference type="EMBL" id="GBRH01206734">
    <property type="protein sequence ID" value="JAD91161.1"/>
    <property type="molecule type" value="Transcribed_RNA"/>
</dbReference>
<proteinExistence type="predicted"/>
<reference evidence="3" key="2">
    <citation type="journal article" date="2015" name="Data Brief">
        <title>Shoot transcriptome of the giant reed, Arundo donax.</title>
        <authorList>
            <person name="Barrero R.A."/>
            <person name="Guerrero F.D."/>
            <person name="Moolhuijzen P."/>
            <person name="Goolsby J.A."/>
            <person name="Tidwell J."/>
            <person name="Bellgard S.E."/>
            <person name="Bellgard M.I."/>
        </authorList>
    </citation>
    <scope>NUCLEOTIDE SEQUENCE</scope>
    <source>
        <tissue evidence="3">Shoot tissue taken approximately 20 cm above the soil surface</tissue>
    </source>
</reference>
<evidence type="ECO:0000256" key="1">
    <source>
        <dbReference type="SAM" id="Phobius"/>
    </source>
</evidence>
<name>A0A0A9DTQ0_ARUDO</name>
<keyword evidence="1" id="KW-0812">Transmembrane</keyword>
<sequence>MFQINCDAMIMLVCFKLTILRTVASETSCLQQSSNSWVSLLLLYQYPVLFLPVVHGLPIFFPNKYAHK</sequence>
<reference evidence="3" key="1">
    <citation type="submission" date="2014-09" db="EMBL/GenBank/DDBJ databases">
        <authorList>
            <person name="Magalhaes I.L.F."/>
            <person name="Oliveira U."/>
            <person name="Santos F.R."/>
            <person name="Vidigal T.H.D.A."/>
            <person name="Brescovit A.D."/>
            <person name="Santos A.J."/>
        </authorList>
    </citation>
    <scope>NUCLEOTIDE SEQUENCE</scope>
    <source>
        <tissue evidence="3">Shoot tissue taken approximately 20 cm above the soil surface</tissue>
    </source>
</reference>
<keyword evidence="2" id="KW-0732">Signal</keyword>
<evidence type="ECO:0000256" key="2">
    <source>
        <dbReference type="SAM" id="SignalP"/>
    </source>
</evidence>
<keyword evidence="1" id="KW-1133">Transmembrane helix</keyword>
<keyword evidence="1" id="KW-0472">Membrane</keyword>
<evidence type="ECO:0000313" key="3">
    <source>
        <dbReference type="EMBL" id="JAD91161.1"/>
    </source>
</evidence>
<feature type="signal peptide" evidence="2">
    <location>
        <begin position="1"/>
        <end position="25"/>
    </location>
</feature>
<organism evidence="3">
    <name type="scientific">Arundo donax</name>
    <name type="common">Giant reed</name>
    <name type="synonym">Donax arundinaceus</name>
    <dbReference type="NCBI Taxonomy" id="35708"/>
    <lineage>
        <taxon>Eukaryota</taxon>
        <taxon>Viridiplantae</taxon>
        <taxon>Streptophyta</taxon>
        <taxon>Embryophyta</taxon>
        <taxon>Tracheophyta</taxon>
        <taxon>Spermatophyta</taxon>
        <taxon>Magnoliopsida</taxon>
        <taxon>Liliopsida</taxon>
        <taxon>Poales</taxon>
        <taxon>Poaceae</taxon>
        <taxon>PACMAD clade</taxon>
        <taxon>Arundinoideae</taxon>
        <taxon>Arundineae</taxon>
        <taxon>Arundo</taxon>
    </lineage>
</organism>
<accession>A0A0A9DTQ0</accession>
<protein>
    <submittedName>
        <fullName evidence="3">Uncharacterized protein</fullName>
    </submittedName>
</protein>
<dbReference type="AlphaFoldDB" id="A0A0A9DTQ0"/>